<evidence type="ECO:0000313" key="3">
    <source>
        <dbReference type="Proteomes" id="UP000051166"/>
    </source>
</evidence>
<accession>A0A0R1UVN1</accession>
<dbReference type="STRING" id="1423801.FD50_GL001712"/>
<feature type="transmembrane region" description="Helical" evidence="1">
    <location>
        <begin position="535"/>
        <end position="555"/>
    </location>
</feature>
<evidence type="ECO:0008006" key="4">
    <source>
        <dbReference type="Google" id="ProtNLM"/>
    </source>
</evidence>
<dbReference type="PATRIC" id="fig|1423801.4.peg.1750"/>
<feature type="transmembrane region" description="Helical" evidence="1">
    <location>
        <begin position="232"/>
        <end position="255"/>
    </location>
</feature>
<feature type="transmembrane region" description="Helical" evidence="1">
    <location>
        <begin position="81"/>
        <end position="98"/>
    </location>
</feature>
<gene>
    <name evidence="2" type="ORF">FD50_GL001712</name>
</gene>
<name>A0A0R1UVN1_9LACO</name>
<feature type="transmembrane region" description="Helical" evidence="1">
    <location>
        <begin position="344"/>
        <end position="365"/>
    </location>
</feature>
<feature type="transmembrane region" description="Helical" evidence="1">
    <location>
        <begin position="104"/>
        <end position="124"/>
    </location>
</feature>
<feature type="transmembrane region" description="Helical" evidence="1">
    <location>
        <begin position="372"/>
        <end position="392"/>
    </location>
</feature>
<keyword evidence="1" id="KW-0472">Membrane</keyword>
<proteinExistence type="predicted"/>
<protein>
    <recommendedName>
        <fullName evidence="4">Membrane protein 6-pyruvoyl-tetrahydropterin synthase-related domain-containing protein</fullName>
    </recommendedName>
</protein>
<sequence length="559" mass="63059">MRNIKKSINFFRNDLAVYFFFALLSTVLMLPFYKHNLLNAGSDMQFHLNRINEIYQNMRNGGFFPYLSTYSFNHMGTPLNLLYPAPFLFVFAALRFVISNPVTATYAGISLIIFAALSVTYFTGMKYWDKQRRKSLLCALFYGLSASYFEVIFQSFDLGEAFAMIFLPLVIYGTYSLFFRDKAEWVLLALGMSGVIYSHVLSTVIYVFYALIILVIALVAARAKVRQRLQSLLYAVLLTSCLTAFFIVGFVTTILKTHLAITQVFVLEDHTDGLGTLLVNSLNNEQLGILPLFFIFLLPLVWRRLKTEAKVIAGIGLGTCLLVTPAFPWGMLQNTPFAFIQFPTRLLVVASLFLAVTMVNVFAVLQISAKKKLIPVFLLPLLLFSGNTYLFFNSTKNQPLINYQPNASRKMPLINFQVGSKDFNNLLGYNAGVGSTDYWPQGSSNYAAELFAGTALIDNKKVQIERSLQPNGATFEVFVAKKGKAVDLPMLNYHTYTVTINGKVVSYTNSKRNTIKVKLQHGKNQIKVTYQPTALLVWSKYLSLLAALGTIWLLFKKRK</sequence>
<dbReference type="EMBL" id="AZFQ01000053">
    <property type="protein sequence ID" value="KRL97158.1"/>
    <property type="molecule type" value="Genomic_DNA"/>
</dbReference>
<feature type="transmembrane region" description="Helical" evidence="1">
    <location>
        <begin position="286"/>
        <end position="302"/>
    </location>
</feature>
<reference evidence="2 3" key="1">
    <citation type="journal article" date="2015" name="Genome Announc.">
        <title>Expanding the biotechnology potential of lactobacilli through comparative genomics of 213 strains and associated genera.</title>
        <authorList>
            <person name="Sun Z."/>
            <person name="Harris H.M."/>
            <person name="McCann A."/>
            <person name="Guo C."/>
            <person name="Argimon S."/>
            <person name="Zhang W."/>
            <person name="Yang X."/>
            <person name="Jeffery I.B."/>
            <person name="Cooney J.C."/>
            <person name="Kagawa T.F."/>
            <person name="Liu W."/>
            <person name="Song Y."/>
            <person name="Salvetti E."/>
            <person name="Wrobel A."/>
            <person name="Rasinkangas P."/>
            <person name="Parkhill J."/>
            <person name="Rea M.C."/>
            <person name="O'Sullivan O."/>
            <person name="Ritari J."/>
            <person name="Douillard F.P."/>
            <person name="Paul Ross R."/>
            <person name="Yang R."/>
            <person name="Briner A.E."/>
            <person name="Felis G.E."/>
            <person name="de Vos W.M."/>
            <person name="Barrangou R."/>
            <person name="Klaenhammer T.R."/>
            <person name="Caufield P.W."/>
            <person name="Cui Y."/>
            <person name="Zhang H."/>
            <person name="O'Toole P.W."/>
        </authorList>
    </citation>
    <scope>NUCLEOTIDE SEQUENCE [LARGE SCALE GENOMIC DNA]</scope>
    <source>
        <strain evidence="2 3">DSM 16230</strain>
    </source>
</reference>
<organism evidence="2 3">
    <name type="scientific">Liquorilactobacillus satsumensis DSM 16230 = JCM 12392</name>
    <dbReference type="NCBI Taxonomy" id="1423801"/>
    <lineage>
        <taxon>Bacteria</taxon>
        <taxon>Bacillati</taxon>
        <taxon>Bacillota</taxon>
        <taxon>Bacilli</taxon>
        <taxon>Lactobacillales</taxon>
        <taxon>Lactobacillaceae</taxon>
        <taxon>Liquorilactobacillus</taxon>
    </lineage>
</organism>
<feature type="transmembrane region" description="Helical" evidence="1">
    <location>
        <begin position="15"/>
        <end position="33"/>
    </location>
</feature>
<dbReference type="AlphaFoldDB" id="A0A0R1UVN1"/>
<evidence type="ECO:0000256" key="1">
    <source>
        <dbReference type="SAM" id="Phobius"/>
    </source>
</evidence>
<feature type="transmembrane region" description="Helical" evidence="1">
    <location>
        <begin position="206"/>
        <end position="225"/>
    </location>
</feature>
<keyword evidence="1" id="KW-0812">Transmembrane</keyword>
<keyword evidence="3" id="KW-1185">Reference proteome</keyword>
<feature type="transmembrane region" description="Helical" evidence="1">
    <location>
        <begin position="161"/>
        <end position="178"/>
    </location>
</feature>
<keyword evidence="1" id="KW-1133">Transmembrane helix</keyword>
<comment type="caution">
    <text evidence="2">The sequence shown here is derived from an EMBL/GenBank/DDBJ whole genome shotgun (WGS) entry which is preliminary data.</text>
</comment>
<feature type="transmembrane region" description="Helical" evidence="1">
    <location>
        <begin position="311"/>
        <end position="332"/>
    </location>
</feature>
<dbReference type="Proteomes" id="UP000051166">
    <property type="component" value="Unassembled WGS sequence"/>
</dbReference>
<evidence type="ECO:0000313" key="2">
    <source>
        <dbReference type="EMBL" id="KRL97158.1"/>
    </source>
</evidence>